<dbReference type="GO" id="GO:0047680">
    <property type="term" value="F:aryl-acylamidase activity"/>
    <property type="evidence" value="ECO:0007669"/>
    <property type="project" value="UniProtKB-EC"/>
</dbReference>
<dbReference type="SUPFAM" id="SSF75304">
    <property type="entry name" value="Amidase signature (AS) enzymes"/>
    <property type="match status" value="1"/>
</dbReference>
<evidence type="ECO:0000313" key="2">
    <source>
        <dbReference type="EMBL" id="ODN71489.1"/>
    </source>
</evidence>
<dbReference type="EC" id="3.5.1.13" evidence="2"/>
<dbReference type="InterPro" id="IPR000120">
    <property type="entry name" value="Amidase"/>
</dbReference>
<gene>
    <name evidence="2" type="primary">aam</name>
    <name evidence="2" type="ORF">A6302_01178</name>
</gene>
<organism evidence="2 3">
    <name type="scientific">Methylobrevis pamukkalensis</name>
    <dbReference type="NCBI Taxonomy" id="1439726"/>
    <lineage>
        <taxon>Bacteria</taxon>
        <taxon>Pseudomonadati</taxon>
        <taxon>Pseudomonadota</taxon>
        <taxon>Alphaproteobacteria</taxon>
        <taxon>Hyphomicrobiales</taxon>
        <taxon>Pleomorphomonadaceae</taxon>
        <taxon>Methylobrevis</taxon>
    </lineage>
</organism>
<proteinExistence type="predicted"/>
<name>A0A1E3H576_9HYPH</name>
<dbReference type="EMBL" id="MCRJ01000020">
    <property type="protein sequence ID" value="ODN71489.1"/>
    <property type="molecule type" value="Genomic_DNA"/>
</dbReference>
<dbReference type="OrthoDB" id="9814821at2"/>
<dbReference type="PANTHER" id="PTHR11895">
    <property type="entry name" value="TRANSAMIDASE"/>
    <property type="match status" value="1"/>
</dbReference>
<evidence type="ECO:0000259" key="1">
    <source>
        <dbReference type="Pfam" id="PF01425"/>
    </source>
</evidence>
<dbReference type="Gene3D" id="3.90.1300.10">
    <property type="entry name" value="Amidase signature (AS) domain"/>
    <property type="match status" value="1"/>
</dbReference>
<accession>A0A1E3H576</accession>
<dbReference type="InterPro" id="IPR023631">
    <property type="entry name" value="Amidase_dom"/>
</dbReference>
<reference evidence="2 3" key="1">
    <citation type="submission" date="2016-07" db="EMBL/GenBank/DDBJ databases">
        <title>Draft Genome Sequence of Methylobrevis pamukkalensis PK2.</title>
        <authorList>
            <person name="Vasilenko O.V."/>
            <person name="Doronina N.V."/>
            <person name="Shmareva M.N."/>
            <person name="Tarlachkov S.V."/>
            <person name="Mustakhimov I."/>
            <person name="Trotsenko Y.A."/>
        </authorList>
    </citation>
    <scope>NUCLEOTIDE SEQUENCE [LARGE SCALE GENOMIC DNA]</scope>
    <source>
        <strain evidence="2 3">PK2</strain>
    </source>
</reference>
<protein>
    <submittedName>
        <fullName evidence="2">Acylamidase</fullName>
        <ecNumber evidence="2">3.5.1.13</ecNumber>
    </submittedName>
</protein>
<dbReference type="RefSeq" id="WP_069306162.1">
    <property type="nucleotide sequence ID" value="NZ_MCRJ01000020.1"/>
</dbReference>
<dbReference type="Pfam" id="PF01425">
    <property type="entry name" value="Amidase"/>
    <property type="match status" value="1"/>
</dbReference>
<dbReference type="Proteomes" id="UP000094622">
    <property type="component" value="Unassembled WGS sequence"/>
</dbReference>
<evidence type="ECO:0000313" key="3">
    <source>
        <dbReference type="Proteomes" id="UP000094622"/>
    </source>
</evidence>
<comment type="caution">
    <text evidence="2">The sequence shown here is derived from an EMBL/GenBank/DDBJ whole genome shotgun (WGS) entry which is preliminary data.</text>
</comment>
<keyword evidence="2" id="KW-0378">Hydrolase</keyword>
<keyword evidence="3" id="KW-1185">Reference proteome</keyword>
<dbReference type="PANTHER" id="PTHR11895:SF76">
    <property type="entry name" value="INDOLEACETAMIDE HYDROLASE"/>
    <property type="match status" value="1"/>
</dbReference>
<sequence>MSTEPLYYRSATELAGLLRAREISAIEVMKAFLGRIEEVNPKLNSIVTLMPESAALALAEEADRKLAAGDPAGILHGLPTAVKDLNKVKGFPTSYGTRAFAEAAPETEDALFVKRLRSAGALVIGKTNTPSFGVGTLAFNEVHGVTRNPWDLALHAGGSSGGGAAVAAGMLPIADGGDSGGSIRYPSSFCNTVGLRTSPGRVPFEAVGDGWTPHVVLGPMARSSQDAGLLLAAMAGASDVAPIGLAEDPAIFLTLADVDLSDVRIAWSKDAGGLPVSPEMRAAYAGARARLESLGCTIDDVELDLSTADRAWEAIEMFGFYTDAPALVHSRPDLFRPDYVRNIRQGAATDPAELAFATRERTAIFQRTAALLHDYDVFVTPATPVTAPPAEVEWVAEIDGTVFDRYFLWQRMACRLTMTAHPILVTPGGFTERGLPFGLQMVGRMRGEHALLSLGHAIETATGWAAMRPTGI</sequence>
<dbReference type="InterPro" id="IPR036928">
    <property type="entry name" value="AS_sf"/>
</dbReference>
<feature type="domain" description="Amidase" evidence="1">
    <location>
        <begin position="27"/>
        <end position="452"/>
    </location>
</feature>
<dbReference type="AlphaFoldDB" id="A0A1E3H576"/>